<gene>
    <name evidence="1" type="ORF">IAD02_04695</name>
</gene>
<accession>A0A9D1FGM2</accession>
<comment type="caution">
    <text evidence="1">The sequence shown here is derived from an EMBL/GenBank/DDBJ whole genome shotgun (WGS) entry which is preliminary data.</text>
</comment>
<proteinExistence type="predicted"/>
<reference evidence="1" key="2">
    <citation type="journal article" date="2021" name="PeerJ">
        <title>Extensive microbial diversity within the chicken gut microbiome revealed by metagenomics and culture.</title>
        <authorList>
            <person name="Gilroy R."/>
            <person name="Ravi A."/>
            <person name="Getino M."/>
            <person name="Pursley I."/>
            <person name="Horton D.L."/>
            <person name="Alikhan N.F."/>
            <person name="Baker D."/>
            <person name="Gharbi K."/>
            <person name="Hall N."/>
            <person name="Watson M."/>
            <person name="Adriaenssens E.M."/>
            <person name="Foster-Nyarko E."/>
            <person name="Jarju S."/>
            <person name="Secka A."/>
            <person name="Antonio M."/>
            <person name="Oren A."/>
            <person name="Chaudhuri R.R."/>
            <person name="La Ragione R."/>
            <person name="Hildebrand F."/>
            <person name="Pallen M.J."/>
        </authorList>
    </citation>
    <scope>NUCLEOTIDE SEQUENCE</scope>
    <source>
        <strain evidence="1">ChiGjej3B3-5194</strain>
    </source>
</reference>
<dbReference type="Proteomes" id="UP000886742">
    <property type="component" value="Unassembled WGS sequence"/>
</dbReference>
<dbReference type="AlphaFoldDB" id="A0A9D1FGM2"/>
<reference evidence="1" key="1">
    <citation type="submission" date="2020-10" db="EMBL/GenBank/DDBJ databases">
        <authorList>
            <person name="Gilroy R."/>
        </authorList>
    </citation>
    <scope>NUCLEOTIDE SEQUENCE</scope>
    <source>
        <strain evidence="1">ChiGjej3B3-5194</strain>
    </source>
</reference>
<dbReference type="EMBL" id="DVJI01000013">
    <property type="protein sequence ID" value="HIS71251.1"/>
    <property type="molecule type" value="Genomic_DNA"/>
</dbReference>
<evidence type="ECO:0000313" key="1">
    <source>
        <dbReference type="EMBL" id="HIS71251.1"/>
    </source>
</evidence>
<name>A0A9D1FGM2_9PROT</name>
<protein>
    <submittedName>
        <fullName evidence="1">Uncharacterized protein</fullName>
    </submittedName>
</protein>
<sequence length="169" mass="19243">MQLNQESATRRLTEMNMGDMPVIEIRPTPTRVDSDWFAKYKKLCRKFMESLTDSVEELAMMNLTQDEFMSLIMGRTLPQNISIRFRVPLVWGGKMDTDNLFMCWTFPQSQRLDRFILEQSDAQTVWLPNPAKKVYISAHNAAGGDGGNATADRLSQMAAQIAASRAMEQ</sequence>
<organism evidence="1 2">
    <name type="scientific">Candidatus Enterousia intestinigallinarum</name>
    <dbReference type="NCBI Taxonomy" id="2840790"/>
    <lineage>
        <taxon>Bacteria</taxon>
        <taxon>Pseudomonadati</taxon>
        <taxon>Pseudomonadota</taxon>
        <taxon>Alphaproteobacteria</taxon>
        <taxon>Candidatus Enterousia</taxon>
    </lineage>
</organism>
<evidence type="ECO:0000313" key="2">
    <source>
        <dbReference type="Proteomes" id="UP000886742"/>
    </source>
</evidence>